<keyword evidence="1" id="KW-0812">Transmembrane</keyword>
<gene>
    <name evidence="2" type="ORF">GCM10017584_17570</name>
</gene>
<protein>
    <submittedName>
        <fullName evidence="2">Membrane protein</fullName>
    </submittedName>
</protein>
<keyword evidence="3" id="KW-1185">Reference proteome</keyword>
<dbReference type="EMBL" id="BSEN01000006">
    <property type="protein sequence ID" value="GLJ76183.1"/>
    <property type="molecule type" value="Genomic_DNA"/>
</dbReference>
<comment type="caution">
    <text evidence="2">The sequence shown here is derived from an EMBL/GenBank/DDBJ whole genome shotgun (WGS) entry which is preliminary data.</text>
</comment>
<dbReference type="RefSeq" id="WP_271176844.1">
    <property type="nucleotide sequence ID" value="NZ_BAAAJO010000005.1"/>
</dbReference>
<keyword evidence="1" id="KW-1133">Transmembrane helix</keyword>
<dbReference type="AlphaFoldDB" id="A0A9W6LZF3"/>
<keyword evidence="1" id="KW-0472">Membrane</keyword>
<evidence type="ECO:0000313" key="3">
    <source>
        <dbReference type="Proteomes" id="UP001142372"/>
    </source>
</evidence>
<reference evidence="2" key="2">
    <citation type="submission" date="2023-01" db="EMBL/GenBank/DDBJ databases">
        <authorList>
            <person name="Sun Q."/>
            <person name="Evtushenko L."/>
        </authorList>
    </citation>
    <scope>NUCLEOTIDE SEQUENCE</scope>
    <source>
        <strain evidence="2">VKM Ac-1401</strain>
    </source>
</reference>
<evidence type="ECO:0000313" key="2">
    <source>
        <dbReference type="EMBL" id="GLJ76183.1"/>
    </source>
</evidence>
<organism evidence="2 3">
    <name type="scientific">Leifsonia poae</name>
    <dbReference type="NCBI Taxonomy" id="110933"/>
    <lineage>
        <taxon>Bacteria</taxon>
        <taxon>Bacillati</taxon>
        <taxon>Actinomycetota</taxon>
        <taxon>Actinomycetes</taxon>
        <taxon>Micrococcales</taxon>
        <taxon>Microbacteriaceae</taxon>
        <taxon>Leifsonia</taxon>
    </lineage>
</organism>
<name>A0A9W6LZF3_9MICO</name>
<accession>A0A9W6LZF3</accession>
<evidence type="ECO:0000256" key="1">
    <source>
        <dbReference type="SAM" id="Phobius"/>
    </source>
</evidence>
<proteinExistence type="predicted"/>
<dbReference type="Proteomes" id="UP001142372">
    <property type="component" value="Unassembled WGS sequence"/>
</dbReference>
<feature type="transmembrane region" description="Helical" evidence="1">
    <location>
        <begin position="43"/>
        <end position="62"/>
    </location>
</feature>
<sequence>MNFWDFIVYSFWIFAWIAYLMVLFSIIADIFRDHTLNGWLKAVWIIFLVFVPFITALVYLIARGPSMTRRKMGDIQRAQSDTDSYIRTVASTNSPAEEISKAKTLLDSGAITPAEFETIKAHTLASS</sequence>
<reference evidence="2" key="1">
    <citation type="journal article" date="2014" name="Int. J. Syst. Evol. Microbiol.">
        <title>Complete genome sequence of Corynebacterium casei LMG S-19264T (=DSM 44701T), isolated from a smear-ripened cheese.</title>
        <authorList>
            <consortium name="US DOE Joint Genome Institute (JGI-PGF)"/>
            <person name="Walter F."/>
            <person name="Albersmeier A."/>
            <person name="Kalinowski J."/>
            <person name="Ruckert C."/>
        </authorList>
    </citation>
    <scope>NUCLEOTIDE SEQUENCE</scope>
    <source>
        <strain evidence="2">VKM Ac-1401</strain>
    </source>
</reference>
<feature type="transmembrane region" description="Helical" evidence="1">
    <location>
        <begin position="7"/>
        <end position="31"/>
    </location>
</feature>